<dbReference type="InterPro" id="IPR053217">
    <property type="entry name" value="ACC_Biotin_Carrier"/>
</dbReference>
<name>T2IBK0_CROWT</name>
<dbReference type="PANTHER" id="PTHR47597">
    <property type="entry name" value="IS A MEMBER OF THE PF|00364 BIOTIN-REQUIRING ENZYMES FAMILY-RELATED"/>
    <property type="match status" value="1"/>
</dbReference>
<sequence>MSPGRQPLWINRLWDGEFVSINFNELRELLGAIAHTDIAEVSLKTETFELTVRRDITTTAIQSPTATTPEVLVPPSVAPTATPPPEPVPSPADKEWVAITSPMVGTFYRAPAPDEPPFVEVGDRVGNTQTVCIIEAMKLMNEIEAEVTGEVMEIAVTNGEPVEYGQTLMWVNPS</sequence>
<feature type="compositionally biased region" description="Low complexity" evidence="2">
    <location>
        <begin position="61"/>
        <end position="80"/>
    </location>
</feature>
<dbReference type="PANTHER" id="PTHR47597:SF1">
    <property type="entry name" value="IS A MEMBER OF THE PF|00364 BIOTIN-REQUIRING ENZYMES FAMILY-RELATED"/>
    <property type="match status" value="1"/>
</dbReference>
<feature type="region of interest" description="Disordered" evidence="2">
    <location>
        <begin position="61"/>
        <end position="91"/>
    </location>
</feature>
<comment type="caution">
    <text evidence="4">The sequence shown here is derived from an EMBL/GenBank/DDBJ whole genome shotgun (WGS) entry which is preliminary data.</text>
</comment>
<dbReference type="InterPro" id="IPR001249">
    <property type="entry name" value="AcCoA_biotinCC"/>
</dbReference>
<reference evidence="4 5" key="2">
    <citation type="submission" date="2013-09" db="EMBL/GenBank/DDBJ databases">
        <title>Whole genome comparison of six Crocosphaera watsonii strains with differing phenotypes.</title>
        <authorList>
            <person name="Bench S.R."/>
            <person name="Heller P."/>
            <person name="Frank I."/>
            <person name="Arciniega M."/>
            <person name="Shilova I.N."/>
            <person name="Zehr J.P."/>
        </authorList>
    </citation>
    <scope>NUCLEOTIDE SEQUENCE [LARGE SCALE GENOMIC DNA]</scope>
    <source>
        <strain evidence="4 5">WH 8502</strain>
    </source>
</reference>
<dbReference type="GO" id="GO:0009317">
    <property type="term" value="C:acetyl-CoA carboxylase complex"/>
    <property type="evidence" value="ECO:0007669"/>
    <property type="project" value="InterPro"/>
</dbReference>
<dbReference type="AlphaFoldDB" id="T2IBK0"/>
<dbReference type="NCBIfam" id="NF005457">
    <property type="entry name" value="PRK07051.1"/>
    <property type="match status" value="1"/>
</dbReference>
<dbReference type="InterPro" id="IPR000089">
    <property type="entry name" value="Biotin_lipoyl"/>
</dbReference>
<keyword evidence="1" id="KW-0275">Fatty acid biosynthesis</keyword>
<evidence type="ECO:0000313" key="4">
    <source>
        <dbReference type="EMBL" id="CCQ50219.1"/>
    </source>
</evidence>
<organism evidence="4 5">
    <name type="scientific">Crocosphaera watsonii WH 8502</name>
    <dbReference type="NCBI Taxonomy" id="423474"/>
    <lineage>
        <taxon>Bacteria</taxon>
        <taxon>Bacillati</taxon>
        <taxon>Cyanobacteriota</taxon>
        <taxon>Cyanophyceae</taxon>
        <taxon>Oscillatoriophycideae</taxon>
        <taxon>Chroococcales</taxon>
        <taxon>Aphanothecaceae</taxon>
        <taxon>Crocosphaera</taxon>
    </lineage>
</organism>
<comment type="pathway">
    <text evidence="1">Lipid metabolism; fatty acid biosynthesis.</text>
</comment>
<dbReference type="GO" id="GO:0003989">
    <property type="term" value="F:acetyl-CoA carboxylase activity"/>
    <property type="evidence" value="ECO:0007669"/>
    <property type="project" value="InterPro"/>
</dbReference>
<evidence type="ECO:0000256" key="1">
    <source>
        <dbReference type="RuleBase" id="RU364072"/>
    </source>
</evidence>
<dbReference type="UniPathway" id="UPA00094"/>
<dbReference type="NCBIfam" id="TIGR00531">
    <property type="entry name" value="BCCP"/>
    <property type="match status" value="1"/>
</dbReference>
<comment type="function">
    <text evidence="1">This protein is a component of the acetyl coenzyme A carboxylase complex; first, biotin carboxylase catalyzes the carboxylation of the carrier protein and then the transcarboxylase transfers the carboxyl group to form malonyl-CoA.</text>
</comment>
<feature type="domain" description="Lipoyl-binding" evidence="3">
    <location>
        <begin position="94"/>
        <end position="172"/>
    </location>
</feature>
<dbReference type="CDD" id="cd06850">
    <property type="entry name" value="biotinyl_domain"/>
    <property type="match status" value="1"/>
</dbReference>
<feature type="compositionally biased region" description="Pro residues" evidence="2">
    <location>
        <begin position="81"/>
        <end position="90"/>
    </location>
</feature>
<evidence type="ECO:0000313" key="5">
    <source>
        <dbReference type="Proteomes" id="UP000018348"/>
    </source>
</evidence>
<reference evidence="4 5" key="1">
    <citation type="submission" date="2013-01" db="EMBL/GenBank/DDBJ databases">
        <authorList>
            <person name="Bench S."/>
        </authorList>
    </citation>
    <scope>NUCLEOTIDE SEQUENCE [LARGE SCALE GENOMIC DNA]</scope>
    <source>
        <strain evidence="4 5">WH 8502</strain>
    </source>
</reference>
<dbReference type="Proteomes" id="UP000018348">
    <property type="component" value="Unassembled WGS sequence"/>
</dbReference>
<dbReference type="GO" id="GO:0006633">
    <property type="term" value="P:fatty acid biosynthetic process"/>
    <property type="evidence" value="ECO:0007669"/>
    <property type="project" value="UniProtKB-UniPathway"/>
</dbReference>
<gene>
    <name evidence="4" type="ORF">CWATWH8502_30</name>
</gene>
<accession>T2IBK0</accession>
<dbReference type="Pfam" id="PF00364">
    <property type="entry name" value="Biotin_lipoyl"/>
    <property type="match status" value="1"/>
</dbReference>
<dbReference type="SUPFAM" id="SSF51230">
    <property type="entry name" value="Single hybrid motif"/>
    <property type="match status" value="1"/>
</dbReference>
<dbReference type="EMBL" id="CAQK01000264">
    <property type="protein sequence ID" value="CCQ50219.1"/>
    <property type="molecule type" value="Genomic_DNA"/>
</dbReference>
<keyword evidence="1" id="KW-0092">Biotin</keyword>
<protein>
    <recommendedName>
        <fullName evidence="1">Biotin carboxyl carrier protein of acetyl-CoA carboxylase</fullName>
    </recommendedName>
</protein>
<proteinExistence type="predicted"/>
<keyword evidence="1" id="KW-0443">Lipid metabolism</keyword>
<dbReference type="InterPro" id="IPR011053">
    <property type="entry name" value="Single_hybrid_motif"/>
</dbReference>
<evidence type="ECO:0000259" key="3">
    <source>
        <dbReference type="PROSITE" id="PS50968"/>
    </source>
</evidence>
<keyword evidence="1" id="KW-0444">Lipid biosynthesis</keyword>
<dbReference type="PRINTS" id="PR01071">
    <property type="entry name" value="ACOABIOTINCC"/>
</dbReference>
<keyword evidence="1" id="KW-0276">Fatty acid metabolism</keyword>
<dbReference type="PROSITE" id="PS50968">
    <property type="entry name" value="BIOTINYL_LIPOYL"/>
    <property type="match status" value="1"/>
</dbReference>
<dbReference type="Gene3D" id="2.40.50.100">
    <property type="match status" value="1"/>
</dbReference>
<evidence type="ECO:0000256" key="2">
    <source>
        <dbReference type="SAM" id="MobiDB-lite"/>
    </source>
</evidence>